<organism evidence="1 2">
    <name type="scientific">Beggiatoa leptomitoformis</name>
    <dbReference type="NCBI Taxonomy" id="288004"/>
    <lineage>
        <taxon>Bacteria</taxon>
        <taxon>Pseudomonadati</taxon>
        <taxon>Pseudomonadota</taxon>
        <taxon>Gammaproteobacteria</taxon>
        <taxon>Thiotrichales</taxon>
        <taxon>Thiotrichaceae</taxon>
        <taxon>Beggiatoa</taxon>
    </lineage>
</organism>
<dbReference type="EMBL" id="CP018889">
    <property type="protein sequence ID" value="AUI70353.2"/>
    <property type="molecule type" value="Genomic_DNA"/>
</dbReference>
<dbReference type="RefSeq" id="WP_145917066.1">
    <property type="nucleotide sequence ID" value="NZ_CP012373.2"/>
</dbReference>
<dbReference type="Proteomes" id="UP000234271">
    <property type="component" value="Chromosome"/>
</dbReference>
<evidence type="ECO:0000313" key="1">
    <source>
        <dbReference type="EMBL" id="AUI70353.2"/>
    </source>
</evidence>
<accession>A0A2N9YIP6</accession>
<proteinExistence type="predicted"/>
<sequence length="223" mass="24801">MMKRLSTWYWRGLRFTASLLLLWLSHTVLANGGFGGDDTSPIPSLSLNQLSVPADLIRPPYRISTDNALWGKADLTEVGTIYANNDITGRIDFLISGIRNDMAMDVYLAYSTRPGSTDLWISSVAGRMELDPLTLEIVAVVRLQPAIRFYERTTPLGNAVITTQSTVISVNLSDLRLPQLQGNELFFQALAVKSDSLDFADSQASELDEFIIDRSNQSNRLKQ</sequence>
<reference evidence="2" key="1">
    <citation type="submission" date="2016-12" db="EMBL/GenBank/DDBJ databases">
        <title>Complete Genome Sequence of Beggiatoa leptomitiformis D-401.</title>
        <authorList>
            <person name="Fomenkov A."/>
            <person name="Vincze T."/>
            <person name="Grabovich M."/>
            <person name="Anton B.P."/>
            <person name="Dubinina G."/>
            <person name="Orlova M."/>
            <person name="Belousova E."/>
            <person name="Roberts R.J."/>
        </authorList>
    </citation>
    <scope>NUCLEOTIDE SEQUENCE [LARGE SCALE GENOMIC DNA]</scope>
    <source>
        <strain evidence="2">D-401</strain>
    </source>
</reference>
<dbReference type="AlphaFoldDB" id="A0A2N9YIP6"/>
<protein>
    <submittedName>
        <fullName evidence="1">Uncharacterized protein</fullName>
    </submittedName>
</protein>
<gene>
    <name evidence="1" type="ORF">BLE401_17705</name>
</gene>
<evidence type="ECO:0000313" key="2">
    <source>
        <dbReference type="Proteomes" id="UP000234271"/>
    </source>
</evidence>
<keyword evidence="2" id="KW-1185">Reference proteome</keyword>
<dbReference type="OrthoDB" id="5625406at2"/>
<name>A0A2N9YIP6_9GAMM</name>